<gene>
    <name evidence="1" type="ORF">AVEN_269791_1</name>
</gene>
<proteinExistence type="predicted"/>
<sequence>MEGEAEPSKLGMFGSAAVGTQEEQVYPLKTLFLSQGKETDRPADKERKRALARKRGVLSQGQALLTFIELGCQKAKTKKRLVCSQMACPIPRTQ</sequence>
<protein>
    <submittedName>
        <fullName evidence="1">Uncharacterized protein</fullName>
    </submittedName>
</protein>
<evidence type="ECO:0000313" key="2">
    <source>
        <dbReference type="Proteomes" id="UP000499080"/>
    </source>
</evidence>
<keyword evidence="2" id="KW-1185">Reference proteome</keyword>
<accession>A0A4Y2PB12</accession>
<dbReference type="AlphaFoldDB" id="A0A4Y2PB12"/>
<name>A0A4Y2PB12_ARAVE</name>
<dbReference type="Proteomes" id="UP000499080">
    <property type="component" value="Unassembled WGS sequence"/>
</dbReference>
<dbReference type="EMBL" id="BGPR01011012">
    <property type="protein sequence ID" value="GBN49168.1"/>
    <property type="molecule type" value="Genomic_DNA"/>
</dbReference>
<reference evidence="1 2" key="1">
    <citation type="journal article" date="2019" name="Sci. Rep.">
        <title>Orb-weaving spider Araneus ventricosus genome elucidates the spidroin gene catalogue.</title>
        <authorList>
            <person name="Kono N."/>
            <person name="Nakamura H."/>
            <person name="Ohtoshi R."/>
            <person name="Moran D.A.P."/>
            <person name="Shinohara A."/>
            <person name="Yoshida Y."/>
            <person name="Fujiwara M."/>
            <person name="Mori M."/>
            <person name="Tomita M."/>
            <person name="Arakawa K."/>
        </authorList>
    </citation>
    <scope>NUCLEOTIDE SEQUENCE [LARGE SCALE GENOMIC DNA]</scope>
</reference>
<evidence type="ECO:0000313" key="1">
    <source>
        <dbReference type="EMBL" id="GBN49168.1"/>
    </source>
</evidence>
<comment type="caution">
    <text evidence="1">The sequence shown here is derived from an EMBL/GenBank/DDBJ whole genome shotgun (WGS) entry which is preliminary data.</text>
</comment>
<organism evidence="1 2">
    <name type="scientific">Araneus ventricosus</name>
    <name type="common">Orbweaver spider</name>
    <name type="synonym">Epeira ventricosa</name>
    <dbReference type="NCBI Taxonomy" id="182803"/>
    <lineage>
        <taxon>Eukaryota</taxon>
        <taxon>Metazoa</taxon>
        <taxon>Ecdysozoa</taxon>
        <taxon>Arthropoda</taxon>
        <taxon>Chelicerata</taxon>
        <taxon>Arachnida</taxon>
        <taxon>Araneae</taxon>
        <taxon>Araneomorphae</taxon>
        <taxon>Entelegynae</taxon>
        <taxon>Araneoidea</taxon>
        <taxon>Araneidae</taxon>
        <taxon>Araneus</taxon>
    </lineage>
</organism>